<sequence length="8" mass="829">MTLPSPLA</sequence>
<accession>A0A2P2JH04</accession>
<dbReference type="EMBL" id="GGEC01012226">
    <property type="protein sequence ID" value="MBW92709.1"/>
    <property type="molecule type" value="Transcribed_RNA"/>
</dbReference>
<organism evidence="1">
    <name type="scientific">Rhizophora mucronata</name>
    <name type="common">Asiatic mangrove</name>
    <dbReference type="NCBI Taxonomy" id="61149"/>
    <lineage>
        <taxon>Eukaryota</taxon>
        <taxon>Viridiplantae</taxon>
        <taxon>Streptophyta</taxon>
        <taxon>Embryophyta</taxon>
        <taxon>Tracheophyta</taxon>
        <taxon>Spermatophyta</taxon>
        <taxon>Magnoliopsida</taxon>
        <taxon>eudicotyledons</taxon>
        <taxon>Gunneridae</taxon>
        <taxon>Pentapetalae</taxon>
        <taxon>rosids</taxon>
        <taxon>fabids</taxon>
        <taxon>Malpighiales</taxon>
        <taxon>Rhizophoraceae</taxon>
        <taxon>Rhizophora</taxon>
    </lineage>
</organism>
<evidence type="ECO:0000313" key="1">
    <source>
        <dbReference type="EMBL" id="MBW92709.1"/>
    </source>
</evidence>
<reference evidence="1" key="1">
    <citation type="submission" date="2018-02" db="EMBL/GenBank/DDBJ databases">
        <title>Rhizophora mucronata_Transcriptome.</title>
        <authorList>
            <person name="Meera S.P."/>
            <person name="Sreeshan A."/>
            <person name="Augustine A."/>
        </authorList>
    </citation>
    <scope>NUCLEOTIDE SEQUENCE</scope>
    <source>
        <tissue evidence="1">Leaf</tissue>
    </source>
</reference>
<proteinExistence type="predicted"/>
<name>A0A2P2JH04_RHIMU</name>
<protein>
    <submittedName>
        <fullName evidence="1">Uncharacterized protein</fullName>
    </submittedName>
</protein>